<evidence type="ECO:0000313" key="3">
    <source>
        <dbReference type="Proteomes" id="UP001141806"/>
    </source>
</evidence>
<dbReference type="InterPro" id="IPR041577">
    <property type="entry name" value="RT_RNaseH_2"/>
</dbReference>
<reference evidence="2" key="1">
    <citation type="journal article" date="2023" name="Plant J.">
        <title>The genome of the king protea, Protea cynaroides.</title>
        <authorList>
            <person name="Chang J."/>
            <person name="Duong T.A."/>
            <person name="Schoeman C."/>
            <person name="Ma X."/>
            <person name="Roodt D."/>
            <person name="Barker N."/>
            <person name="Li Z."/>
            <person name="Van de Peer Y."/>
            <person name="Mizrachi E."/>
        </authorList>
    </citation>
    <scope>NUCLEOTIDE SEQUENCE</scope>
    <source>
        <tissue evidence="2">Young leaves</tissue>
    </source>
</reference>
<dbReference type="InterPro" id="IPR051320">
    <property type="entry name" value="Viral_Replic_Matur_Polypro"/>
</dbReference>
<comment type="caution">
    <text evidence="2">The sequence shown here is derived from an EMBL/GenBank/DDBJ whole genome shotgun (WGS) entry which is preliminary data.</text>
</comment>
<protein>
    <recommendedName>
        <fullName evidence="1">Reverse transcriptase/retrotransposon-derived protein RNase H-like domain-containing protein</fullName>
    </recommendedName>
</protein>
<keyword evidence="3" id="KW-1185">Reference proteome</keyword>
<evidence type="ECO:0000313" key="2">
    <source>
        <dbReference type="EMBL" id="KAJ4970057.1"/>
    </source>
</evidence>
<dbReference type="InterPro" id="IPR043502">
    <property type="entry name" value="DNA/RNA_pol_sf"/>
</dbReference>
<accession>A0A9Q0KGG0</accession>
<gene>
    <name evidence="2" type="ORF">NE237_003156</name>
</gene>
<sequence length="207" mass="23089">MEHPFQLQTAARIFGLTGYYCRFIKNYASVEAPLTYLLKEATQHHRFTWNQQAQQAFESLKIAITEAPVFILPDFDQPFSIETGASVLGKPSYVDATMQELNLPMLGEVQAIGPEPPSLHLVTRGKKYFSKSSKEEFLVRIKVGVADHGVTKGPRHRRSQMARQVATKLGARLKERAEVTSSYSCPTPNMNPCGVQPSQLANVALRP</sequence>
<name>A0A9Q0KGG0_9MAGN</name>
<dbReference type="PANTHER" id="PTHR33064:SF37">
    <property type="entry name" value="RIBONUCLEASE H"/>
    <property type="match status" value="1"/>
</dbReference>
<dbReference type="PANTHER" id="PTHR33064">
    <property type="entry name" value="POL PROTEIN"/>
    <property type="match status" value="1"/>
</dbReference>
<evidence type="ECO:0000259" key="1">
    <source>
        <dbReference type="Pfam" id="PF17919"/>
    </source>
</evidence>
<dbReference type="Proteomes" id="UP001141806">
    <property type="component" value="Unassembled WGS sequence"/>
</dbReference>
<feature type="domain" description="Reverse transcriptase/retrotransposon-derived protein RNase H-like" evidence="1">
    <location>
        <begin position="49"/>
        <end position="87"/>
    </location>
</feature>
<dbReference type="Gene3D" id="3.30.70.270">
    <property type="match status" value="1"/>
</dbReference>
<dbReference type="InterPro" id="IPR043128">
    <property type="entry name" value="Rev_trsase/Diguanyl_cyclase"/>
</dbReference>
<dbReference type="Pfam" id="PF17919">
    <property type="entry name" value="RT_RNaseH_2"/>
    <property type="match status" value="1"/>
</dbReference>
<proteinExistence type="predicted"/>
<organism evidence="2 3">
    <name type="scientific">Protea cynaroides</name>
    <dbReference type="NCBI Taxonomy" id="273540"/>
    <lineage>
        <taxon>Eukaryota</taxon>
        <taxon>Viridiplantae</taxon>
        <taxon>Streptophyta</taxon>
        <taxon>Embryophyta</taxon>
        <taxon>Tracheophyta</taxon>
        <taxon>Spermatophyta</taxon>
        <taxon>Magnoliopsida</taxon>
        <taxon>Proteales</taxon>
        <taxon>Proteaceae</taxon>
        <taxon>Protea</taxon>
    </lineage>
</organism>
<dbReference type="EMBL" id="JAMYWD010000005">
    <property type="protein sequence ID" value="KAJ4970057.1"/>
    <property type="molecule type" value="Genomic_DNA"/>
</dbReference>
<dbReference type="OrthoDB" id="670199at2759"/>
<dbReference type="SUPFAM" id="SSF56672">
    <property type="entry name" value="DNA/RNA polymerases"/>
    <property type="match status" value="1"/>
</dbReference>
<dbReference type="AlphaFoldDB" id="A0A9Q0KGG0"/>